<proteinExistence type="predicted"/>
<sequence length="119" mass="13620">MSVDFDSTNIISMLHVIPSWFSPPYVHAHQREKDGGAEPIQGHTEGDEVLPLRENARKEFEKARFNKDPEVVTQLLIGERDTVDSPHERLAENQRIEIEEQHSNTAWDLFCTVIATDPN</sequence>
<reference evidence="2" key="1">
    <citation type="journal article" date="2023" name="Front. Plant Sci.">
        <title>Chromosomal-level genome assembly of Melastoma candidum provides insights into trichome evolution.</title>
        <authorList>
            <person name="Zhong Y."/>
            <person name="Wu W."/>
            <person name="Sun C."/>
            <person name="Zou P."/>
            <person name="Liu Y."/>
            <person name="Dai S."/>
            <person name="Zhou R."/>
        </authorList>
    </citation>
    <scope>NUCLEOTIDE SEQUENCE [LARGE SCALE GENOMIC DNA]</scope>
</reference>
<keyword evidence="2" id="KW-1185">Reference proteome</keyword>
<comment type="caution">
    <text evidence="1">The sequence shown here is derived from an EMBL/GenBank/DDBJ whole genome shotgun (WGS) entry which is preliminary data.</text>
</comment>
<dbReference type="Proteomes" id="UP001057402">
    <property type="component" value="Chromosome 1"/>
</dbReference>
<dbReference type="EMBL" id="CM042880">
    <property type="protein sequence ID" value="KAI4388487.1"/>
    <property type="molecule type" value="Genomic_DNA"/>
</dbReference>
<accession>A0ACB9SCI4</accession>
<organism evidence="1 2">
    <name type="scientific">Melastoma candidum</name>
    <dbReference type="NCBI Taxonomy" id="119954"/>
    <lineage>
        <taxon>Eukaryota</taxon>
        <taxon>Viridiplantae</taxon>
        <taxon>Streptophyta</taxon>
        <taxon>Embryophyta</taxon>
        <taxon>Tracheophyta</taxon>
        <taxon>Spermatophyta</taxon>
        <taxon>Magnoliopsida</taxon>
        <taxon>eudicotyledons</taxon>
        <taxon>Gunneridae</taxon>
        <taxon>Pentapetalae</taxon>
        <taxon>rosids</taxon>
        <taxon>malvids</taxon>
        <taxon>Myrtales</taxon>
        <taxon>Melastomataceae</taxon>
        <taxon>Melastomatoideae</taxon>
        <taxon>Melastomateae</taxon>
        <taxon>Melastoma</taxon>
    </lineage>
</organism>
<gene>
    <name evidence="1" type="ORF">MLD38_000810</name>
</gene>
<protein>
    <submittedName>
        <fullName evidence="1">Uncharacterized protein</fullName>
    </submittedName>
</protein>
<name>A0ACB9SCI4_9MYRT</name>
<evidence type="ECO:0000313" key="1">
    <source>
        <dbReference type="EMBL" id="KAI4388487.1"/>
    </source>
</evidence>
<evidence type="ECO:0000313" key="2">
    <source>
        <dbReference type="Proteomes" id="UP001057402"/>
    </source>
</evidence>